<proteinExistence type="predicted"/>
<sequence>MVYYLTAEEIIFLHYTIMEMYDDAEQAGIKFPDKFEWMLERPKTKLFGEEQFPSIIEKACCYYHSIATGHIFHNGNKRTALAVFVTFLDLNRYEFTMTNKEAEDFTVYLAEDDKFRGNDCIHHLVNELKGYILPIEKQEDNQR</sequence>
<dbReference type="InterPro" id="IPR036597">
    <property type="entry name" value="Fido-like_dom_sf"/>
</dbReference>
<dbReference type="GO" id="GO:0016301">
    <property type="term" value="F:kinase activity"/>
    <property type="evidence" value="ECO:0007669"/>
    <property type="project" value="InterPro"/>
</dbReference>
<accession>A0A327YFP9</accession>
<protein>
    <submittedName>
        <fullName evidence="2">Death-on-curing protein</fullName>
    </submittedName>
</protein>
<dbReference type="OrthoDB" id="9802752at2"/>
<dbReference type="Proteomes" id="UP000248555">
    <property type="component" value="Unassembled WGS sequence"/>
</dbReference>
<evidence type="ECO:0000259" key="1">
    <source>
        <dbReference type="PROSITE" id="PS51459"/>
    </source>
</evidence>
<dbReference type="PANTHER" id="PTHR39426:SF1">
    <property type="entry name" value="HOMOLOGY TO DEATH-ON-CURING PROTEIN OF PHAGE P1"/>
    <property type="match status" value="1"/>
</dbReference>
<dbReference type="EMBL" id="QLMH01000005">
    <property type="protein sequence ID" value="RAK19888.1"/>
    <property type="molecule type" value="Genomic_DNA"/>
</dbReference>
<comment type="caution">
    <text evidence="2">The sequence shown here is derived from an EMBL/GenBank/DDBJ whole genome shotgun (WGS) entry which is preliminary data.</text>
</comment>
<keyword evidence="3" id="KW-1185">Reference proteome</keyword>
<dbReference type="AlphaFoldDB" id="A0A327YFP9"/>
<dbReference type="RefSeq" id="WP_111644934.1">
    <property type="nucleotide sequence ID" value="NZ_QLMH01000005.1"/>
</dbReference>
<evidence type="ECO:0000313" key="3">
    <source>
        <dbReference type="Proteomes" id="UP000248555"/>
    </source>
</evidence>
<dbReference type="Gene3D" id="1.20.120.1870">
    <property type="entry name" value="Fic/DOC protein, Fido domain"/>
    <property type="match status" value="1"/>
</dbReference>
<dbReference type="InterPro" id="IPR006440">
    <property type="entry name" value="Doc"/>
</dbReference>
<dbReference type="Pfam" id="PF02661">
    <property type="entry name" value="Fic"/>
    <property type="match status" value="1"/>
</dbReference>
<dbReference type="InterPro" id="IPR003812">
    <property type="entry name" value="Fido"/>
</dbReference>
<feature type="domain" description="Fido" evidence="1">
    <location>
        <begin position="5"/>
        <end position="134"/>
    </location>
</feature>
<organism evidence="2 3">
    <name type="scientific">Paranoxybacillus vitaminiphilus</name>
    <dbReference type="NCBI Taxonomy" id="581036"/>
    <lineage>
        <taxon>Bacteria</taxon>
        <taxon>Bacillati</taxon>
        <taxon>Bacillota</taxon>
        <taxon>Bacilli</taxon>
        <taxon>Bacillales</taxon>
        <taxon>Anoxybacillaceae</taxon>
        <taxon>Paranoxybacillus</taxon>
    </lineage>
</organism>
<dbReference type="PROSITE" id="PS51459">
    <property type="entry name" value="FIDO"/>
    <property type="match status" value="1"/>
</dbReference>
<dbReference type="SUPFAM" id="SSF140931">
    <property type="entry name" value="Fic-like"/>
    <property type="match status" value="1"/>
</dbReference>
<dbReference type="PANTHER" id="PTHR39426">
    <property type="entry name" value="HOMOLOGY TO DEATH-ON-CURING PROTEIN OF PHAGE P1"/>
    <property type="match status" value="1"/>
</dbReference>
<evidence type="ECO:0000313" key="2">
    <source>
        <dbReference type="EMBL" id="RAK19888.1"/>
    </source>
</evidence>
<dbReference type="NCBIfam" id="TIGR01550">
    <property type="entry name" value="DOC_P1"/>
    <property type="match status" value="1"/>
</dbReference>
<name>A0A327YFP9_9BACL</name>
<dbReference type="InterPro" id="IPR053737">
    <property type="entry name" value="Type_II_TA_Toxin"/>
</dbReference>
<gene>
    <name evidence="2" type="ORF">B0I26_10570</name>
</gene>
<reference evidence="2 3" key="1">
    <citation type="submission" date="2018-06" db="EMBL/GenBank/DDBJ databases">
        <title>Genomic Encyclopedia of Type Strains, Phase III (KMG-III): the genomes of soil and plant-associated and newly described type strains.</title>
        <authorList>
            <person name="Whitman W."/>
        </authorList>
    </citation>
    <scope>NUCLEOTIDE SEQUENCE [LARGE SCALE GENOMIC DNA]</scope>
    <source>
        <strain evidence="2 3">CGMCC 1.8979</strain>
    </source>
</reference>